<accession>A0A2T2WMN8</accession>
<evidence type="ECO:0000313" key="2">
    <source>
        <dbReference type="EMBL" id="PSR23502.1"/>
    </source>
</evidence>
<dbReference type="AlphaFoldDB" id="A0A2T2WMN8"/>
<keyword evidence="1" id="KW-0472">Membrane</keyword>
<name>A0A2T2WMN8_9FIRM</name>
<reference evidence="2 3" key="1">
    <citation type="journal article" date="2014" name="BMC Genomics">
        <title>Comparison of environmental and isolate Sulfobacillus genomes reveals diverse carbon, sulfur, nitrogen, and hydrogen metabolisms.</title>
        <authorList>
            <person name="Justice N.B."/>
            <person name="Norman A."/>
            <person name="Brown C.T."/>
            <person name="Singh A."/>
            <person name="Thomas B.C."/>
            <person name="Banfield J.F."/>
        </authorList>
    </citation>
    <scope>NUCLEOTIDE SEQUENCE [LARGE SCALE GENOMIC DNA]</scope>
    <source>
        <strain evidence="2">AMDSBA3</strain>
    </source>
</reference>
<evidence type="ECO:0000256" key="1">
    <source>
        <dbReference type="SAM" id="Phobius"/>
    </source>
</evidence>
<sequence length="74" mass="8338">MAEMTFDNASENRSDDDIMLVAEALNEYRSSLHAVEQLDLLKMGPGLKSLIWGLRIYVLFMVGVVVINTIQTLH</sequence>
<organism evidence="2 3">
    <name type="scientific">Sulfobacillus acidophilus</name>
    <dbReference type="NCBI Taxonomy" id="53633"/>
    <lineage>
        <taxon>Bacteria</taxon>
        <taxon>Bacillati</taxon>
        <taxon>Bacillota</taxon>
        <taxon>Clostridia</taxon>
        <taxon>Eubacteriales</taxon>
        <taxon>Clostridiales Family XVII. Incertae Sedis</taxon>
        <taxon>Sulfobacillus</taxon>
    </lineage>
</organism>
<gene>
    <name evidence="2" type="ORF">C7B45_02895</name>
</gene>
<evidence type="ECO:0000313" key="3">
    <source>
        <dbReference type="Proteomes" id="UP000241848"/>
    </source>
</evidence>
<proteinExistence type="predicted"/>
<dbReference type="EMBL" id="PXYV01000005">
    <property type="protein sequence ID" value="PSR23502.1"/>
    <property type="molecule type" value="Genomic_DNA"/>
</dbReference>
<dbReference type="Proteomes" id="UP000241848">
    <property type="component" value="Unassembled WGS sequence"/>
</dbReference>
<keyword evidence="1" id="KW-1133">Transmembrane helix</keyword>
<feature type="transmembrane region" description="Helical" evidence="1">
    <location>
        <begin position="50"/>
        <end position="70"/>
    </location>
</feature>
<comment type="caution">
    <text evidence="2">The sequence shown here is derived from an EMBL/GenBank/DDBJ whole genome shotgun (WGS) entry which is preliminary data.</text>
</comment>
<keyword evidence="1" id="KW-0812">Transmembrane</keyword>
<protein>
    <submittedName>
        <fullName evidence="2">Uncharacterized protein</fullName>
    </submittedName>
</protein>